<evidence type="ECO:0000256" key="2">
    <source>
        <dbReference type="SAM" id="Phobius"/>
    </source>
</evidence>
<dbReference type="STRING" id="714943.Mucpa_5966"/>
<feature type="transmembrane region" description="Helical" evidence="2">
    <location>
        <begin position="347"/>
        <end position="365"/>
    </location>
</feature>
<proteinExistence type="predicted"/>
<keyword evidence="4" id="KW-1185">Reference proteome</keyword>
<name>H1YAZ3_9SPHI</name>
<gene>
    <name evidence="3" type="ORF">Mucpa_5966</name>
</gene>
<protein>
    <submittedName>
        <fullName evidence="3">Uncharacterized protein</fullName>
    </submittedName>
</protein>
<dbReference type="Proteomes" id="UP000002774">
    <property type="component" value="Chromosome"/>
</dbReference>
<dbReference type="EMBL" id="CM001403">
    <property type="protein sequence ID" value="EHQ30026.1"/>
    <property type="molecule type" value="Genomic_DNA"/>
</dbReference>
<keyword evidence="2" id="KW-0812">Transmembrane</keyword>
<evidence type="ECO:0000313" key="3">
    <source>
        <dbReference type="EMBL" id="EHQ30026.1"/>
    </source>
</evidence>
<dbReference type="HOGENOM" id="CLU_466776_0_0_10"/>
<keyword evidence="2" id="KW-1133">Transmembrane helix</keyword>
<organism evidence="3 4">
    <name type="scientific">Mucilaginibacter paludis DSM 18603</name>
    <dbReference type="NCBI Taxonomy" id="714943"/>
    <lineage>
        <taxon>Bacteria</taxon>
        <taxon>Pseudomonadati</taxon>
        <taxon>Bacteroidota</taxon>
        <taxon>Sphingobacteriia</taxon>
        <taxon>Sphingobacteriales</taxon>
        <taxon>Sphingobacteriaceae</taxon>
        <taxon>Mucilaginibacter</taxon>
    </lineage>
</organism>
<dbReference type="OrthoDB" id="975149at2"/>
<accession>H1YAZ3</accession>
<sequence>MAKGLTRASKGTQNTIDQSKSYATSLNDVRAAVDGVGKGAATIAGGLDIPLDSEKMVEFAKQGIEMAEKMEQANAQVKAALINSNNAAGLSYNELEKDAKKFSDTLPFAQDQIVDMQSTLLSYPAVTKATFNTASQAIMDIATRQHAGLADTAKLVGAALQSPVEGLKSLHSMNVDLTASQTATITKLVETGHTAQAQSIILKELQTRFGGAAQAAADADPLYAYHSIMDSIKLTVGEVAGSLLKTLIPALKTVGGVVSGVTDFFKDNVVLVKAIGAAVGIVAIGMGTYSAVLKGVEIWESLVAFKTGLVNGALLLQEAYSVAASTGLGTMEAAWWAVNAAMEANPIGLIIAGIVMVGLVVYTVIHKFDLFKAVLMGIWEVIKDVTKVAWGLNEAFIGFQTGNLSLMADGIANVKAGTSDIGDAFSRGYNKSLAASKKNEAEEKKKADDAKKGQETLATALTKHKAPENVAGVSTAAKGVETAKTTTTVAPTTTGSKPQSTIGKVVTAPTGKPTPTPPAKPAPSATSKVSGEAKATTINIHIGALIKSFSISTTNMEESTSKVQEMVTRVLLSAVNDSQLVVGQ</sequence>
<dbReference type="AlphaFoldDB" id="H1YAZ3"/>
<keyword evidence="2" id="KW-0472">Membrane</keyword>
<evidence type="ECO:0000256" key="1">
    <source>
        <dbReference type="SAM" id="MobiDB-lite"/>
    </source>
</evidence>
<evidence type="ECO:0000313" key="4">
    <source>
        <dbReference type="Proteomes" id="UP000002774"/>
    </source>
</evidence>
<dbReference type="RefSeq" id="WP_008511542.1">
    <property type="nucleotide sequence ID" value="NZ_CM001403.1"/>
</dbReference>
<feature type="transmembrane region" description="Helical" evidence="2">
    <location>
        <begin position="270"/>
        <end position="292"/>
    </location>
</feature>
<reference evidence="3" key="1">
    <citation type="submission" date="2011-09" db="EMBL/GenBank/DDBJ databases">
        <title>The permanent draft genome of Mucilaginibacter paludis DSM 18603.</title>
        <authorList>
            <consortium name="US DOE Joint Genome Institute (JGI-PGF)"/>
            <person name="Lucas S."/>
            <person name="Han J."/>
            <person name="Lapidus A."/>
            <person name="Bruce D."/>
            <person name="Goodwin L."/>
            <person name="Pitluck S."/>
            <person name="Peters L."/>
            <person name="Kyrpides N."/>
            <person name="Mavromatis K."/>
            <person name="Ivanova N."/>
            <person name="Mikhailova N."/>
            <person name="Held B."/>
            <person name="Detter J.C."/>
            <person name="Tapia R."/>
            <person name="Han C."/>
            <person name="Land M."/>
            <person name="Hauser L."/>
            <person name="Markowitz V."/>
            <person name="Cheng J.-F."/>
            <person name="Hugenholtz P."/>
            <person name="Woyke T."/>
            <person name="Wu D."/>
            <person name="Tindall B."/>
            <person name="Brambilla E."/>
            <person name="Klenk H.-P."/>
            <person name="Eisen J.A."/>
        </authorList>
    </citation>
    <scope>NUCLEOTIDE SEQUENCE [LARGE SCALE GENOMIC DNA]</scope>
    <source>
        <strain evidence="3">DSM 18603</strain>
    </source>
</reference>
<dbReference type="eggNOG" id="COG1345">
    <property type="taxonomic scope" value="Bacteria"/>
</dbReference>
<feature type="compositionally biased region" description="Pro residues" evidence="1">
    <location>
        <begin position="512"/>
        <end position="521"/>
    </location>
</feature>
<feature type="region of interest" description="Disordered" evidence="1">
    <location>
        <begin position="489"/>
        <end position="531"/>
    </location>
</feature>